<evidence type="ECO:0000256" key="5">
    <source>
        <dbReference type="ARBA" id="ARBA00022741"/>
    </source>
</evidence>
<keyword evidence="7" id="KW-0472">Membrane</keyword>
<feature type="region of interest" description="Disordered" evidence="8">
    <location>
        <begin position="1"/>
        <end position="57"/>
    </location>
</feature>
<keyword evidence="10" id="KW-0378">Hydrolase</keyword>
<proteinExistence type="inferred from homology"/>
<evidence type="ECO:0000256" key="8">
    <source>
        <dbReference type="SAM" id="MobiDB-lite"/>
    </source>
</evidence>
<evidence type="ECO:0000313" key="11">
    <source>
        <dbReference type="Proteomes" id="UP000028730"/>
    </source>
</evidence>
<dbReference type="eggNOG" id="COG1126">
    <property type="taxonomic scope" value="Bacteria"/>
</dbReference>
<evidence type="ECO:0000256" key="7">
    <source>
        <dbReference type="ARBA" id="ARBA00023136"/>
    </source>
</evidence>
<dbReference type="InterPro" id="IPR050086">
    <property type="entry name" value="MetN_ABC_transporter-like"/>
</dbReference>
<evidence type="ECO:0000259" key="9">
    <source>
        <dbReference type="PROSITE" id="PS50893"/>
    </source>
</evidence>
<dbReference type="GO" id="GO:0005524">
    <property type="term" value="F:ATP binding"/>
    <property type="evidence" value="ECO:0007669"/>
    <property type="project" value="UniProtKB-KW"/>
</dbReference>
<dbReference type="PANTHER" id="PTHR43166:SF9">
    <property type="entry name" value="GLUTAMATE_ASPARTATE IMPORT ATP-BINDING PROTEIN GLTL"/>
    <property type="match status" value="1"/>
</dbReference>
<evidence type="ECO:0000256" key="1">
    <source>
        <dbReference type="ARBA" id="ARBA00004202"/>
    </source>
</evidence>
<evidence type="ECO:0000256" key="4">
    <source>
        <dbReference type="ARBA" id="ARBA00022475"/>
    </source>
</evidence>
<dbReference type="InterPro" id="IPR017871">
    <property type="entry name" value="ABC_transporter-like_CS"/>
</dbReference>
<dbReference type="Pfam" id="PF00005">
    <property type="entry name" value="ABC_tran"/>
    <property type="match status" value="1"/>
</dbReference>
<dbReference type="PROSITE" id="PS50893">
    <property type="entry name" value="ABC_TRANSPORTER_2"/>
    <property type="match status" value="1"/>
</dbReference>
<evidence type="ECO:0000256" key="2">
    <source>
        <dbReference type="ARBA" id="ARBA00005417"/>
    </source>
</evidence>
<protein>
    <submittedName>
        <fullName evidence="10">Amino acid ABC transporter, ATP-binding protein</fullName>
        <ecNumber evidence="10">3.6.3.25</ecNumber>
    </submittedName>
</protein>
<dbReference type="InterPro" id="IPR003439">
    <property type="entry name" value="ABC_transporter-like_ATP-bd"/>
</dbReference>
<feature type="domain" description="ABC transporter" evidence="9">
    <location>
        <begin position="58"/>
        <end position="292"/>
    </location>
</feature>
<dbReference type="InterPro" id="IPR027417">
    <property type="entry name" value="P-loop_NTPase"/>
</dbReference>
<dbReference type="InterPro" id="IPR003593">
    <property type="entry name" value="AAA+_ATPase"/>
</dbReference>
<evidence type="ECO:0000256" key="6">
    <source>
        <dbReference type="ARBA" id="ARBA00022840"/>
    </source>
</evidence>
<dbReference type="SUPFAM" id="SSF52540">
    <property type="entry name" value="P-loop containing nucleoside triphosphate hydrolases"/>
    <property type="match status" value="1"/>
</dbReference>
<dbReference type="GO" id="GO:0016887">
    <property type="term" value="F:ATP hydrolysis activity"/>
    <property type="evidence" value="ECO:0007669"/>
    <property type="project" value="InterPro"/>
</dbReference>
<dbReference type="Gene3D" id="3.40.50.300">
    <property type="entry name" value="P-loop containing nucleotide triphosphate hydrolases"/>
    <property type="match status" value="1"/>
</dbReference>
<keyword evidence="6 10" id="KW-0067">ATP-binding</keyword>
<keyword evidence="11" id="KW-1185">Reference proteome</keyword>
<accession>A0A080N349</accession>
<keyword evidence="3" id="KW-0813">Transport</keyword>
<comment type="similarity">
    <text evidence="2">Belongs to the ABC transporter superfamily.</text>
</comment>
<dbReference type="CDD" id="cd03262">
    <property type="entry name" value="ABC_HisP_GlnQ"/>
    <property type="match status" value="1"/>
</dbReference>
<organism evidence="10 11">
    <name type="scientific">Bifidobacterium bombi DSM 19703</name>
    <dbReference type="NCBI Taxonomy" id="1341695"/>
    <lineage>
        <taxon>Bacteria</taxon>
        <taxon>Bacillati</taxon>
        <taxon>Actinomycetota</taxon>
        <taxon>Actinomycetes</taxon>
        <taxon>Bifidobacteriales</taxon>
        <taxon>Bifidobacteriaceae</taxon>
        <taxon>Bifidobacterium</taxon>
    </lineage>
</organism>
<dbReference type="STRING" id="1341695.BBOMB_0688"/>
<evidence type="ECO:0000256" key="3">
    <source>
        <dbReference type="ARBA" id="ARBA00022448"/>
    </source>
</evidence>
<evidence type="ECO:0000313" key="10">
    <source>
        <dbReference type="EMBL" id="KFF31341.1"/>
    </source>
</evidence>
<dbReference type="SMART" id="SM00382">
    <property type="entry name" value="AAA"/>
    <property type="match status" value="1"/>
</dbReference>
<dbReference type="GO" id="GO:0005886">
    <property type="term" value="C:plasma membrane"/>
    <property type="evidence" value="ECO:0007669"/>
    <property type="project" value="UniProtKB-SubCell"/>
</dbReference>
<dbReference type="EC" id="3.6.3.25" evidence="10"/>
<dbReference type="PANTHER" id="PTHR43166">
    <property type="entry name" value="AMINO ACID IMPORT ATP-BINDING PROTEIN"/>
    <property type="match status" value="1"/>
</dbReference>
<comment type="caution">
    <text evidence="10">The sequence shown here is derived from an EMBL/GenBank/DDBJ whole genome shotgun (WGS) entry which is preliminary data.</text>
</comment>
<name>A0A080N349_9BIFI</name>
<sequence>MIAMNSKGGPTSGGCVDLHDPARPIDSKDTNMREATTLSATDEDKESEEHHGGKNLTLRVDGVRKSFGDNQVLRGVSFDIHRHEVVTLLGPSGSGKSTLMRCINLLEQVDDGQIWLNGTDISDPRINADRTRSRIGVVFQQFNLFPHMDVLKNVTLGAIKVHGISKDDAQERAMTLLRRIGMEDKAHTYPDQLSGGQQQRVAIARSLMTEPELLLLDEITSALDPMLVGEVLQMVQELKDQGTTILMATHEMQFAHDAADRVILLQDGEIAENGTPQEVMHDSQNPRTREFFSHFRGL</sequence>
<dbReference type="AlphaFoldDB" id="A0A080N349"/>
<feature type="compositionally biased region" description="Basic and acidic residues" evidence="8">
    <location>
        <begin position="17"/>
        <end position="32"/>
    </location>
</feature>
<dbReference type="RefSeq" id="WP_238549869.1">
    <property type="nucleotide sequence ID" value="NZ_ATLK01000001.1"/>
</dbReference>
<dbReference type="PROSITE" id="PS00211">
    <property type="entry name" value="ABC_TRANSPORTER_1"/>
    <property type="match status" value="1"/>
</dbReference>
<reference evidence="10 11" key="1">
    <citation type="journal article" date="2014" name="Appl. Environ. Microbiol.">
        <title>Genomic encyclopedia of type strains of the genus Bifidobacterium.</title>
        <authorList>
            <person name="Milani C."/>
            <person name="Lugli G.A."/>
            <person name="Duranti S."/>
            <person name="Turroni F."/>
            <person name="Bottacini F."/>
            <person name="Mangifesta M."/>
            <person name="Sanchez B."/>
            <person name="Viappiani A."/>
            <person name="Mancabelli L."/>
            <person name="Taminiau B."/>
            <person name="Delcenserie V."/>
            <person name="Barrangou R."/>
            <person name="Margolles A."/>
            <person name="van Sinderen D."/>
            <person name="Ventura M."/>
        </authorList>
    </citation>
    <scope>NUCLEOTIDE SEQUENCE [LARGE SCALE GENOMIC DNA]</scope>
    <source>
        <strain evidence="10 11">DSM 19703</strain>
    </source>
</reference>
<comment type="subcellular location">
    <subcellularLocation>
        <location evidence="1">Cell membrane</location>
        <topology evidence="1">Peripheral membrane protein</topology>
    </subcellularLocation>
</comment>
<keyword evidence="4" id="KW-1003">Cell membrane</keyword>
<gene>
    <name evidence="10" type="ORF">BBOMB_0688</name>
</gene>
<dbReference type="EMBL" id="ATLK01000001">
    <property type="protein sequence ID" value="KFF31341.1"/>
    <property type="molecule type" value="Genomic_DNA"/>
</dbReference>
<dbReference type="Proteomes" id="UP000028730">
    <property type="component" value="Unassembled WGS sequence"/>
</dbReference>
<keyword evidence="5" id="KW-0547">Nucleotide-binding</keyword>